<keyword evidence="3" id="KW-1185">Reference proteome</keyword>
<dbReference type="InterPro" id="IPR036188">
    <property type="entry name" value="FAD/NAD-bd_sf"/>
</dbReference>
<dbReference type="Gene3D" id="3.50.50.60">
    <property type="entry name" value="FAD/NAD(P)-binding domain"/>
    <property type="match status" value="1"/>
</dbReference>
<dbReference type="EMBL" id="BMML01000023">
    <property type="protein sequence ID" value="GGN34928.1"/>
    <property type="molecule type" value="Genomic_DNA"/>
</dbReference>
<dbReference type="InterPro" id="IPR006076">
    <property type="entry name" value="FAD-dep_OxRdtase"/>
</dbReference>
<reference evidence="2" key="2">
    <citation type="submission" date="2020-09" db="EMBL/GenBank/DDBJ databases">
        <authorList>
            <person name="Sun Q."/>
            <person name="Zhou Y."/>
        </authorList>
    </citation>
    <scope>NUCLEOTIDE SEQUENCE</scope>
    <source>
        <strain evidence="2">CGMCC 4.7110</strain>
    </source>
</reference>
<dbReference type="PANTHER" id="PTHR42720">
    <property type="entry name" value="GLYCEROL-3-PHOSPHATE DEHYDROGENASE"/>
    <property type="match status" value="1"/>
</dbReference>
<feature type="domain" description="FAD dependent oxidoreductase" evidence="1">
    <location>
        <begin position="5"/>
        <end position="90"/>
    </location>
</feature>
<evidence type="ECO:0000313" key="2">
    <source>
        <dbReference type="EMBL" id="GGN34928.1"/>
    </source>
</evidence>
<evidence type="ECO:0000259" key="1">
    <source>
        <dbReference type="Pfam" id="PF01266"/>
    </source>
</evidence>
<name>A0A917XL53_9ACTN</name>
<accession>A0A917XL53</accession>
<dbReference type="SUPFAM" id="SSF51905">
    <property type="entry name" value="FAD/NAD(P)-binding domain"/>
    <property type="match status" value="1"/>
</dbReference>
<dbReference type="Pfam" id="PF01266">
    <property type="entry name" value="DAO"/>
    <property type="match status" value="1"/>
</dbReference>
<gene>
    <name evidence="2" type="ORF">GCM10011578_076280</name>
</gene>
<reference evidence="2" key="1">
    <citation type="journal article" date="2014" name="Int. J. Syst. Evol. Microbiol.">
        <title>Complete genome sequence of Corynebacterium casei LMG S-19264T (=DSM 44701T), isolated from a smear-ripened cheese.</title>
        <authorList>
            <consortium name="US DOE Joint Genome Institute (JGI-PGF)"/>
            <person name="Walter F."/>
            <person name="Albersmeier A."/>
            <person name="Kalinowski J."/>
            <person name="Ruckert C."/>
        </authorList>
    </citation>
    <scope>NUCLEOTIDE SEQUENCE</scope>
    <source>
        <strain evidence="2">CGMCC 4.7110</strain>
    </source>
</reference>
<dbReference type="Proteomes" id="UP000653411">
    <property type="component" value="Unassembled WGS sequence"/>
</dbReference>
<sequence>MGPYDVTVVGAGVAGSAIARELARHPHLRGAPAEAQDDVGQGTAKADTAILHTGFDARPGTLEARLVREGSRLPAACAAGSGIPVEPVGALPERLVSRP</sequence>
<protein>
    <recommendedName>
        <fullName evidence="1">FAD dependent oxidoreductase domain-containing protein</fullName>
    </recommendedName>
</protein>
<comment type="caution">
    <text evidence="2">The sequence shown here is derived from an EMBL/GenBank/DDBJ whole genome shotgun (WGS) entry which is preliminary data.</text>
</comment>
<evidence type="ECO:0000313" key="3">
    <source>
        <dbReference type="Proteomes" id="UP000653411"/>
    </source>
</evidence>
<dbReference type="InterPro" id="IPR052745">
    <property type="entry name" value="G3P_Oxidase/Oxidoreductase"/>
</dbReference>
<proteinExistence type="predicted"/>
<dbReference type="AlphaFoldDB" id="A0A917XL53"/>
<dbReference type="PANTHER" id="PTHR42720:SF1">
    <property type="entry name" value="GLYCEROL 3-PHOSPHATE OXIDASE"/>
    <property type="match status" value="1"/>
</dbReference>
<organism evidence="2 3">
    <name type="scientific">Streptomyces fuscichromogenes</name>
    <dbReference type="NCBI Taxonomy" id="1324013"/>
    <lineage>
        <taxon>Bacteria</taxon>
        <taxon>Bacillati</taxon>
        <taxon>Actinomycetota</taxon>
        <taxon>Actinomycetes</taxon>
        <taxon>Kitasatosporales</taxon>
        <taxon>Streptomycetaceae</taxon>
        <taxon>Streptomyces</taxon>
    </lineage>
</organism>